<accession>A0ABW3JYL3</accession>
<evidence type="ECO:0000313" key="2">
    <source>
        <dbReference type="EMBL" id="MFD0998265.1"/>
    </source>
</evidence>
<sequence>MENPTRKKVSRKAIIGIILGIAVAIAVKILVFKTPSHEAQLQQAASNLNKSCPMMIDPETRLDTVTIPAVRVFQYNYTLVNMKKASVDMEDLKNFLTPTIVENVKTSPQLQLFREQNTTLSYRYNDLDGVFLFDIVVTPDLYKTQP</sequence>
<keyword evidence="3" id="KW-1185">Reference proteome</keyword>
<evidence type="ECO:0000313" key="3">
    <source>
        <dbReference type="Proteomes" id="UP001597112"/>
    </source>
</evidence>
<dbReference type="EMBL" id="JBHTKA010000001">
    <property type="protein sequence ID" value="MFD0998265.1"/>
    <property type="molecule type" value="Genomic_DNA"/>
</dbReference>
<feature type="transmembrane region" description="Helical" evidence="1">
    <location>
        <begin position="12"/>
        <end position="32"/>
    </location>
</feature>
<dbReference type="Proteomes" id="UP001597112">
    <property type="component" value="Unassembled WGS sequence"/>
</dbReference>
<organism evidence="2 3">
    <name type="scientific">Ohtaekwangia kribbensis</name>
    <dbReference type="NCBI Taxonomy" id="688913"/>
    <lineage>
        <taxon>Bacteria</taxon>
        <taxon>Pseudomonadati</taxon>
        <taxon>Bacteroidota</taxon>
        <taxon>Cytophagia</taxon>
        <taxon>Cytophagales</taxon>
        <taxon>Fulvivirgaceae</taxon>
        <taxon>Ohtaekwangia</taxon>
    </lineage>
</organism>
<proteinExistence type="predicted"/>
<protein>
    <submittedName>
        <fullName evidence="2">Uncharacterized protein</fullName>
    </submittedName>
</protein>
<reference evidence="3" key="1">
    <citation type="journal article" date="2019" name="Int. J. Syst. Evol. Microbiol.">
        <title>The Global Catalogue of Microorganisms (GCM) 10K type strain sequencing project: providing services to taxonomists for standard genome sequencing and annotation.</title>
        <authorList>
            <consortium name="The Broad Institute Genomics Platform"/>
            <consortium name="The Broad Institute Genome Sequencing Center for Infectious Disease"/>
            <person name="Wu L."/>
            <person name="Ma J."/>
        </authorList>
    </citation>
    <scope>NUCLEOTIDE SEQUENCE [LARGE SCALE GENOMIC DNA]</scope>
    <source>
        <strain evidence="3">CCUG 58938</strain>
    </source>
</reference>
<evidence type="ECO:0000256" key="1">
    <source>
        <dbReference type="SAM" id="Phobius"/>
    </source>
</evidence>
<keyword evidence="1" id="KW-1133">Transmembrane helix</keyword>
<comment type="caution">
    <text evidence="2">The sequence shown here is derived from an EMBL/GenBank/DDBJ whole genome shotgun (WGS) entry which is preliminary data.</text>
</comment>
<keyword evidence="1" id="KW-0472">Membrane</keyword>
<gene>
    <name evidence="2" type="ORF">ACFQ21_03065</name>
</gene>
<dbReference type="RefSeq" id="WP_377574670.1">
    <property type="nucleotide sequence ID" value="NZ_JBHTKA010000001.1"/>
</dbReference>
<keyword evidence="1" id="KW-0812">Transmembrane</keyword>
<name>A0ABW3JYL3_9BACT</name>